<gene>
    <name evidence="2" type="ordered locus">Hipma_0206</name>
</gene>
<keyword evidence="3" id="KW-1185">Reference proteome</keyword>
<name>F2LXJ7_HIPMA</name>
<dbReference type="OrthoDB" id="5515274at2"/>
<dbReference type="RefSeq" id="WP_013681227.1">
    <property type="nucleotide sequence ID" value="NC_015318.1"/>
</dbReference>
<dbReference type="Pfam" id="PF10881">
    <property type="entry name" value="DUF2726"/>
    <property type="match status" value="1"/>
</dbReference>
<organism evidence="2 3">
    <name type="scientific">Hippea maritima (strain ATCC 700847 / DSM 10411 / MH2)</name>
    <dbReference type="NCBI Taxonomy" id="760142"/>
    <lineage>
        <taxon>Bacteria</taxon>
        <taxon>Pseudomonadati</taxon>
        <taxon>Campylobacterota</taxon>
        <taxon>Desulfurellia</taxon>
        <taxon>Desulfurellales</taxon>
        <taxon>Hippeaceae</taxon>
        <taxon>Hippea</taxon>
    </lineage>
</organism>
<dbReference type="STRING" id="760142.Hipma_0206"/>
<reference evidence="2 3" key="1">
    <citation type="journal article" date="2011" name="Stand. Genomic Sci.">
        <title>Complete genome sequence of the thermophilic sulfur-reducer Hippea maritima type strain (MH(2)).</title>
        <authorList>
            <person name="Huntemann M."/>
            <person name="Lu M."/>
            <person name="Nolan M."/>
            <person name="Lapidus A."/>
            <person name="Lucas S."/>
            <person name="Hammon N."/>
            <person name="Deshpande S."/>
            <person name="Cheng J.F."/>
            <person name="Tapia R."/>
            <person name="Han C."/>
            <person name="Goodwin L."/>
            <person name="Pitluck S."/>
            <person name="Liolios K."/>
            <person name="Pagani I."/>
            <person name="Ivanova N."/>
            <person name="Ovchinikova G."/>
            <person name="Pati A."/>
            <person name="Chen A."/>
            <person name="Palaniappan K."/>
            <person name="Land M."/>
            <person name="Hauser L."/>
            <person name="Jeffries C.D."/>
            <person name="Detter J.C."/>
            <person name="Brambilla E.M."/>
            <person name="Rohde M."/>
            <person name="Spring S."/>
            <person name="Goker M."/>
            <person name="Woyke T."/>
            <person name="Bristow J."/>
            <person name="Eisen J.A."/>
            <person name="Markowitz V."/>
            <person name="Hugenholtz P."/>
            <person name="Kyrpides N.C."/>
            <person name="Klenk H.P."/>
            <person name="Mavromatis K."/>
        </authorList>
    </citation>
    <scope>NUCLEOTIDE SEQUENCE [LARGE SCALE GENOMIC DNA]</scope>
    <source>
        <strain evidence="3">ATCC 700847 / DSM 10411 / MH2</strain>
    </source>
</reference>
<dbReference type="Proteomes" id="UP000008139">
    <property type="component" value="Chromosome"/>
</dbReference>
<dbReference type="AlphaFoldDB" id="F2LXJ7"/>
<reference evidence="3" key="2">
    <citation type="submission" date="2011-03" db="EMBL/GenBank/DDBJ databases">
        <title>The complete genome of Hippea maritima DSM 10411.</title>
        <authorList>
            <consortium name="US DOE Joint Genome Institute (JGI-PGF)"/>
            <person name="Lucas S."/>
            <person name="Copeland A."/>
            <person name="Lapidus A."/>
            <person name="Bruce D."/>
            <person name="Goodwin L."/>
            <person name="Pitluck S."/>
            <person name="Peters L."/>
            <person name="Kyrpides N."/>
            <person name="Mavromatis K."/>
            <person name="Pagani I."/>
            <person name="Ivanova N."/>
            <person name="Mikhailova N."/>
            <person name="Lu M."/>
            <person name="Detter J.C."/>
            <person name="Tapia R."/>
            <person name="Han C."/>
            <person name="Land M."/>
            <person name="Hauser L."/>
            <person name="Markowitz V."/>
            <person name="Cheng J.-F."/>
            <person name="Hugenholtz P."/>
            <person name="Woyke T."/>
            <person name="Wu D."/>
            <person name="Spring S."/>
            <person name="Schroeder M."/>
            <person name="Brambilla E."/>
            <person name="Klenk H.-P."/>
            <person name="Eisen J.A."/>
        </authorList>
    </citation>
    <scope>NUCLEOTIDE SEQUENCE [LARGE SCALE GENOMIC DNA]</scope>
    <source>
        <strain evidence="3">ATCC 700847 / DSM 10411 / MH2</strain>
    </source>
</reference>
<dbReference type="EMBL" id="CP002606">
    <property type="protein sequence ID" value="AEA33183.1"/>
    <property type="molecule type" value="Genomic_DNA"/>
</dbReference>
<evidence type="ECO:0000313" key="3">
    <source>
        <dbReference type="Proteomes" id="UP000008139"/>
    </source>
</evidence>
<dbReference type="HOGENOM" id="CLU_1649805_0_0_7"/>
<dbReference type="KEGG" id="hmr:Hipma_0206"/>
<proteinExistence type="predicted"/>
<dbReference type="InParanoid" id="F2LXJ7"/>
<accession>F2LXJ7</accession>
<protein>
    <recommendedName>
        <fullName evidence="1">DUF2726 domain-containing protein</fullName>
    </recommendedName>
</protein>
<dbReference type="InterPro" id="IPR024402">
    <property type="entry name" value="DUF2726"/>
</dbReference>
<evidence type="ECO:0000313" key="2">
    <source>
        <dbReference type="EMBL" id="AEA33183.1"/>
    </source>
</evidence>
<evidence type="ECO:0000259" key="1">
    <source>
        <dbReference type="Pfam" id="PF10881"/>
    </source>
</evidence>
<feature type="domain" description="DUF2726" evidence="1">
    <location>
        <begin position="40"/>
        <end position="143"/>
    </location>
</feature>
<sequence length="160" mass="18786">MWMVVIASLILLIIVYYFFIKSSKFKEKDDTDVYKRKDFLLTKTEKVAFDKLNECLNKSNLTVIPKMRLTDFIWTPKENRNAYLKIQMKFVDFLILKTPQLHPVAAIFITNPENKAKMQSLEIIEPVLEKAQIKLIKVSPQEIFSGTLQDKLKQMVWEGL</sequence>
<dbReference type="eggNOG" id="ENOG5030M4S">
    <property type="taxonomic scope" value="Bacteria"/>
</dbReference>